<dbReference type="InterPro" id="IPR004839">
    <property type="entry name" value="Aminotransferase_I/II_large"/>
</dbReference>
<dbReference type="InterPro" id="IPR050106">
    <property type="entry name" value="HistidinolP_aminotransfase"/>
</dbReference>
<dbReference type="GO" id="GO:0000105">
    <property type="term" value="P:L-histidine biosynthetic process"/>
    <property type="evidence" value="ECO:0007669"/>
    <property type="project" value="InterPro"/>
</dbReference>
<dbReference type="OrthoDB" id="9809616at2"/>
<keyword evidence="3 6" id="KW-0032">Aminotransferase</keyword>
<evidence type="ECO:0000256" key="6">
    <source>
        <dbReference type="HAMAP-Rule" id="MF_01513"/>
    </source>
</evidence>
<dbReference type="InterPro" id="IPR005861">
    <property type="entry name" value="HisP_aminotrans"/>
</dbReference>
<protein>
    <recommendedName>
        <fullName evidence="6">Aromatic amino acid aminotransferase</fullName>
        <shortName evidence="6">ArAT</shortName>
        <ecNumber evidence="6">2.6.1.57</ecNumber>
    </recommendedName>
</protein>
<dbReference type="InterPro" id="IPR001917">
    <property type="entry name" value="Aminotrans_II_pyridoxalP_BS"/>
</dbReference>
<keyword evidence="5 6" id="KW-0663">Pyridoxal phosphate</keyword>
<dbReference type="HAMAP" id="MF_01023">
    <property type="entry name" value="HisC_aminotrans_2"/>
    <property type="match status" value="1"/>
</dbReference>
<organism evidence="8 9">
    <name type="scientific">Kibdelosporangium aridum</name>
    <dbReference type="NCBI Taxonomy" id="2030"/>
    <lineage>
        <taxon>Bacteria</taxon>
        <taxon>Bacillati</taxon>
        <taxon>Actinomycetota</taxon>
        <taxon>Actinomycetes</taxon>
        <taxon>Pseudonocardiales</taxon>
        <taxon>Pseudonocardiaceae</taxon>
        <taxon>Kibdelosporangium</taxon>
    </lineage>
</organism>
<dbReference type="GO" id="GO:0004400">
    <property type="term" value="F:histidinol-phosphate transaminase activity"/>
    <property type="evidence" value="ECO:0007669"/>
    <property type="project" value="InterPro"/>
</dbReference>
<dbReference type="InterPro" id="IPR015424">
    <property type="entry name" value="PyrdxlP-dep_Trfase"/>
</dbReference>
<dbReference type="HAMAP" id="MF_01513">
    <property type="entry name" value="Phe_aminotrans_2"/>
    <property type="match status" value="1"/>
</dbReference>
<comment type="similarity">
    <text evidence="6">Belongs to the class-II pyridoxal-phosphate-dependent aminotransferase family.</text>
</comment>
<evidence type="ECO:0000256" key="2">
    <source>
        <dbReference type="ARBA" id="ARBA00011738"/>
    </source>
</evidence>
<evidence type="ECO:0000256" key="1">
    <source>
        <dbReference type="ARBA" id="ARBA00001933"/>
    </source>
</evidence>
<dbReference type="GO" id="GO:0008793">
    <property type="term" value="F:aromatic-amino-acid transaminase activity"/>
    <property type="evidence" value="ECO:0007669"/>
    <property type="project" value="UniProtKB-UniRule"/>
</dbReference>
<feature type="modified residue" description="N6-(pyridoxal phosphate)lysine" evidence="6">
    <location>
        <position position="219"/>
    </location>
</feature>
<evidence type="ECO:0000313" key="8">
    <source>
        <dbReference type="EMBL" id="RSM64821.1"/>
    </source>
</evidence>
<accession>A0A428YB86</accession>
<dbReference type="EMBL" id="QHKI01000093">
    <property type="protein sequence ID" value="RSM64821.1"/>
    <property type="molecule type" value="Genomic_DNA"/>
</dbReference>
<evidence type="ECO:0000313" key="9">
    <source>
        <dbReference type="Proteomes" id="UP000287547"/>
    </source>
</evidence>
<keyword evidence="4 6" id="KW-0808">Transferase</keyword>
<evidence type="ECO:0000259" key="7">
    <source>
        <dbReference type="Pfam" id="PF00155"/>
    </source>
</evidence>
<dbReference type="NCBIfam" id="TIGR01141">
    <property type="entry name" value="hisC"/>
    <property type="match status" value="1"/>
</dbReference>
<dbReference type="InterPro" id="IPR015422">
    <property type="entry name" value="PyrdxlP-dep_Trfase_small"/>
</dbReference>
<dbReference type="InterPro" id="IPR024892">
    <property type="entry name" value="ArAT"/>
</dbReference>
<dbReference type="EC" id="2.6.1.57" evidence="6"/>
<dbReference type="Proteomes" id="UP000287547">
    <property type="component" value="Unassembled WGS sequence"/>
</dbReference>
<proteinExistence type="inferred from homology"/>
<evidence type="ECO:0000256" key="5">
    <source>
        <dbReference type="ARBA" id="ARBA00022898"/>
    </source>
</evidence>
<feature type="domain" description="Aminotransferase class I/classII large" evidence="7">
    <location>
        <begin position="28"/>
        <end position="345"/>
    </location>
</feature>
<dbReference type="InterPro" id="IPR015421">
    <property type="entry name" value="PyrdxlP-dep_Trfase_major"/>
</dbReference>
<dbReference type="PANTHER" id="PTHR43643:SF3">
    <property type="entry name" value="HISTIDINOL-PHOSPHATE AMINOTRANSFERASE"/>
    <property type="match status" value="1"/>
</dbReference>
<comment type="function">
    <text evidence="6">Aminotransferase that catalyzes the conversion of aromatic amino acids and 2-oxoglutarate into corresponding aromatic oxo acids and L-glutamate.</text>
</comment>
<dbReference type="Pfam" id="PF00155">
    <property type="entry name" value="Aminotran_1_2"/>
    <property type="match status" value="1"/>
</dbReference>
<comment type="caution">
    <text evidence="8">The sequence shown here is derived from an EMBL/GenBank/DDBJ whole genome shotgun (WGS) entry which is preliminary data.</text>
</comment>
<name>A0A428YB86_KIBAR</name>
<dbReference type="AlphaFoldDB" id="A0A428YB86"/>
<dbReference type="PANTHER" id="PTHR43643">
    <property type="entry name" value="HISTIDINOL-PHOSPHATE AMINOTRANSFERASE 2"/>
    <property type="match status" value="1"/>
</dbReference>
<dbReference type="Gene3D" id="3.90.1150.10">
    <property type="entry name" value="Aspartate Aminotransferase, domain 1"/>
    <property type="match status" value="1"/>
</dbReference>
<evidence type="ECO:0000256" key="4">
    <source>
        <dbReference type="ARBA" id="ARBA00022679"/>
    </source>
</evidence>
<reference evidence="8 9" key="1">
    <citation type="submission" date="2018-05" db="EMBL/GenBank/DDBJ databases">
        <title>Evolution of GPA BGCs.</title>
        <authorList>
            <person name="Waglechner N."/>
            <person name="Wright G.D."/>
        </authorList>
    </citation>
    <scope>NUCLEOTIDE SEQUENCE [LARGE SCALE GENOMIC DNA]</scope>
    <source>
        <strain evidence="8 9">A82846</strain>
    </source>
</reference>
<evidence type="ECO:0000256" key="3">
    <source>
        <dbReference type="ARBA" id="ARBA00022576"/>
    </source>
</evidence>
<dbReference type="SUPFAM" id="SSF53383">
    <property type="entry name" value="PLP-dependent transferases"/>
    <property type="match status" value="1"/>
</dbReference>
<comment type="catalytic activity">
    <reaction evidence="6">
        <text>an aromatic L-alpha-amino acid + 2-oxoglutarate = an aromatic oxo-acid + L-glutamate</text>
        <dbReference type="Rhea" id="RHEA:17533"/>
        <dbReference type="ChEBI" id="CHEBI:16810"/>
        <dbReference type="ChEBI" id="CHEBI:29985"/>
        <dbReference type="ChEBI" id="CHEBI:73309"/>
        <dbReference type="ChEBI" id="CHEBI:84824"/>
        <dbReference type="EC" id="2.6.1.57"/>
    </reaction>
</comment>
<dbReference type="Gene3D" id="3.40.640.10">
    <property type="entry name" value="Type I PLP-dependent aspartate aminotransferase-like (Major domain)"/>
    <property type="match status" value="1"/>
</dbReference>
<dbReference type="CDD" id="cd00609">
    <property type="entry name" value="AAT_like"/>
    <property type="match status" value="1"/>
</dbReference>
<dbReference type="NCBIfam" id="NF002878">
    <property type="entry name" value="PRK03321.1"/>
    <property type="match status" value="1"/>
</dbReference>
<dbReference type="PROSITE" id="PS00599">
    <property type="entry name" value="AA_TRANSFER_CLASS_2"/>
    <property type="match status" value="1"/>
</dbReference>
<gene>
    <name evidence="8" type="primary">hisC</name>
    <name evidence="6" type="synonym">pat</name>
    <name evidence="8" type="ORF">DMH04_50665</name>
</gene>
<comment type="subunit">
    <text evidence="2 6">Homodimer.</text>
</comment>
<sequence>MRPSNVQPRADLATLPSYVPGRSIPGAIKLASNEVPAGPLPSVAKAIADAALQIHRYPDTGAGELTARLATKLGVAEAQIAVGCGSVSLCQQLIQATCTERDEVVFGWRSFEAYPIVTHVVGAKQVRVPVTSDHALDLDAMLAAITPRTRLVFVCSPNNPTGTLVRKAELDRFLAAVPSNVLVVLDEAYFEFVTDPDAPDGIDHVRERDNVAVLRTFSKAYGLAGLRVGYCVASEEITAAVRKVCLPFSVNHLAQAAAIASLEAEDELFERVHEIKGERVRVRDELIATGYEVPETQANFVWLPLGERTAEFNEHCLEHKVVVRAFVGDGARVTIGTPEENNVFLAAAKSFSR</sequence>
<comment type="cofactor">
    <cofactor evidence="1 6">
        <name>pyridoxal 5'-phosphate</name>
        <dbReference type="ChEBI" id="CHEBI:597326"/>
    </cofactor>
</comment>
<dbReference type="GO" id="GO:0030170">
    <property type="term" value="F:pyridoxal phosphate binding"/>
    <property type="evidence" value="ECO:0007669"/>
    <property type="project" value="UniProtKB-UniRule"/>
</dbReference>